<keyword evidence="3" id="KW-0677">Repeat</keyword>
<dbReference type="SUPFAM" id="SSF54534">
    <property type="entry name" value="FKBP-like"/>
    <property type="match status" value="3"/>
</dbReference>
<protein>
    <recommendedName>
        <fullName evidence="2 7">peptidylprolyl isomerase</fullName>
        <ecNumber evidence="2 7">5.2.1.8</ecNumber>
    </recommendedName>
</protein>
<reference evidence="11" key="2">
    <citation type="submission" date="2025-08" db="UniProtKB">
        <authorList>
            <consortium name="RefSeq"/>
        </authorList>
    </citation>
    <scope>IDENTIFICATION</scope>
    <source>
        <tissue evidence="11">Young leaves</tissue>
    </source>
</reference>
<evidence type="ECO:0000313" key="10">
    <source>
        <dbReference type="Proteomes" id="UP000228380"/>
    </source>
</evidence>
<dbReference type="OrthoDB" id="1902587at2759"/>
<dbReference type="Pfam" id="PF13181">
    <property type="entry name" value="TPR_8"/>
    <property type="match status" value="1"/>
</dbReference>
<dbReference type="Proteomes" id="UP000228380">
    <property type="component" value="Chromosome 6"/>
</dbReference>
<dbReference type="FunFam" id="3.10.50.40:FF:000006">
    <property type="entry name" value="Peptidyl-prolyl cis-trans isomerase"/>
    <property type="match status" value="1"/>
</dbReference>
<proteinExistence type="predicted"/>
<evidence type="ECO:0000313" key="11">
    <source>
        <dbReference type="RefSeq" id="XP_008790247.2"/>
    </source>
</evidence>
<dbReference type="PANTHER" id="PTHR46512:SF9">
    <property type="entry name" value="PEPTIDYLPROLYL ISOMERASE"/>
    <property type="match status" value="1"/>
</dbReference>
<evidence type="ECO:0000259" key="9">
    <source>
        <dbReference type="PROSITE" id="PS50059"/>
    </source>
</evidence>
<keyword evidence="10" id="KW-1185">Reference proteome</keyword>
<evidence type="ECO:0000256" key="1">
    <source>
        <dbReference type="ARBA" id="ARBA00000971"/>
    </source>
</evidence>
<dbReference type="FunFam" id="3.10.50.40:FF:000017">
    <property type="entry name" value="Peptidylprolyl isomerase"/>
    <property type="match status" value="1"/>
</dbReference>
<evidence type="ECO:0000256" key="6">
    <source>
        <dbReference type="ARBA" id="ARBA00023235"/>
    </source>
</evidence>
<dbReference type="SMART" id="SM00028">
    <property type="entry name" value="TPR"/>
    <property type="match status" value="3"/>
</dbReference>
<gene>
    <name evidence="11" type="primary">LOC103707508</name>
</gene>
<dbReference type="FunFam" id="1.25.40.10:FF:000008">
    <property type="entry name" value="Peptidylprolyl isomerase"/>
    <property type="match status" value="1"/>
</dbReference>
<reference evidence="10" key="1">
    <citation type="journal article" date="2019" name="Nat. Commun.">
        <title>Genome-wide association mapping of date palm fruit traits.</title>
        <authorList>
            <person name="Hazzouri K.M."/>
            <person name="Gros-Balthazard M."/>
            <person name="Flowers J.M."/>
            <person name="Copetti D."/>
            <person name="Lemansour A."/>
            <person name="Lebrun M."/>
            <person name="Masmoudi K."/>
            <person name="Ferrand S."/>
            <person name="Dhar M.I."/>
            <person name="Fresquez Z.A."/>
            <person name="Rosas U."/>
            <person name="Zhang J."/>
            <person name="Talag J."/>
            <person name="Lee S."/>
            <person name="Kudrna D."/>
            <person name="Powell R.F."/>
            <person name="Leitch I.J."/>
            <person name="Krueger R.R."/>
            <person name="Wing R.A."/>
            <person name="Amiri K.M.A."/>
            <person name="Purugganan M.D."/>
        </authorList>
    </citation>
    <scope>NUCLEOTIDE SEQUENCE [LARGE SCALE GENOMIC DNA]</scope>
    <source>
        <strain evidence="10">cv. Khalas</strain>
    </source>
</reference>
<organism evidence="10 11">
    <name type="scientific">Phoenix dactylifera</name>
    <name type="common">Date palm</name>
    <dbReference type="NCBI Taxonomy" id="42345"/>
    <lineage>
        <taxon>Eukaryota</taxon>
        <taxon>Viridiplantae</taxon>
        <taxon>Streptophyta</taxon>
        <taxon>Embryophyta</taxon>
        <taxon>Tracheophyta</taxon>
        <taxon>Spermatophyta</taxon>
        <taxon>Magnoliopsida</taxon>
        <taxon>Liliopsida</taxon>
        <taxon>Arecaceae</taxon>
        <taxon>Coryphoideae</taxon>
        <taxon>Phoeniceae</taxon>
        <taxon>Phoenix</taxon>
    </lineage>
</organism>
<feature type="domain" description="PPIase FKBP-type" evidence="9">
    <location>
        <begin position="301"/>
        <end position="392"/>
    </location>
</feature>
<evidence type="ECO:0000256" key="2">
    <source>
        <dbReference type="ARBA" id="ARBA00013194"/>
    </source>
</evidence>
<dbReference type="GeneID" id="103707508"/>
<dbReference type="RefSeq" id="XP_008790247.2">
    <property type="nucleotide sequence ID" value="XM_008792025.4"/>
</dbReference>
<dbReference type="Gene3D" id="1.25.40.10">
    <property type="entry name" value="Tetratricopeptide repeat domain"/>
    <property type="match status" value="1"/>
</dbReference>
<keyword evidence="6 7" id="KW-0413">Isomerase</keyword>
<feature type="domain" description="PPIase FKBP-type" evidence="9">
    <location>
        <begin position="68"/>
        <end position="155"/>
    </location>
</feature>
<feature type="domain" description="PPIase FKBP-type" evidence="9">
    <location>
        <begin position="182"/>
        <end position="273"/>
    </location>
</feature>
<dbReference type="AlphaFoldDB" id="A0A8B7C2D6"/>
<dbReference type="Gene3D" id="3.10.50.40">
    <property type="match status" value="3"/>
</dbReference>
<name>A0A8B7C2D6_PHODC</name>
<dbReference type="Pfam" id="PF00254">
    <property type="entry name" value="FKBP_C"/>
    <property type="match status" value="3"/>
</dbReference>
<keyword evidence="4 8" id="KW-0802">TPR repeat</keyword>
<evidence type="ECO:0000256" key="4">
    <source>
        <dbReference type="ARBA" id="ARBA00022803"/>
    </source>
</evidence>
<sequence length="631" mass="70022">MSRLFSSASAARAAAARDTNLAELDEEPGEVIESAPPLRVGEEREINAAGLKKKLLRAGRGWETPVTGDEVTVHYVGTLLDGSKFDSSRERGEPLTFKLGHGEVVPGLDQGIVTMKKGELALFTLPSSLGYGNLSTHDVPPGADIQYEVELVSWLTVMDICKDGGIVKKVLSGGDDRQTGDLDEVTVKYQVRLLDGSVVAETPEGGMEFYINEGHLCPALPKVLKTMKRGEKAVVTVQPQYAFGERGRDASDGFRAIPSNATLNIDVELLSLKPVLDVMDDLKVLKKILRAGEGFRRPNDGETVHIRYTAMLEDGTVFEKLGFDKELFEFVIDEEQVIAGLDRAVATMLKGEFSQVTVKPEYGFGNDEVKLAVTTIPPCSTLIYEVELVDFIKQKEPWEMSGLEKIEAAEKLKKAGNDLYKIGKFQRAAKKYDKAVNYVNEDGPFEGGEEKLVKTLRVSCWLNHASCCLKLKDFQGAIELGSKVLDIEFCNVKALYRRAQAYMEAADLDLAKLDIQKALEVDPQNREVKSLHGTLKQLLAESNRRDAKLYANMFERMRKDTDVALKKLKVEKVQDEERNDPEVQTMDIENPKVKAQEEFKVNTEAQAMETETPLVDAAFAGNKMMLDSIER</sequence>
<dbReference type="InterPro" id="IPR046357">
    <property type="entry name" value="PPIase_dom_sf"/>
</dbReference>
<feature type="repeat" description="TPR" evidence="8">
    <location>
        <begin position="492"/>
        <end position="525"/>
    </location>
</feature>
<dbReference type="GO" id="GO:0003755">
    <property type="term" value="F:peptidyl-prolyl cis-trans isomerase activity"/>
    <property type="evidence" value="ECO:0007669"/>
    <property type="project" value="UniProtKB-KW"/>
</dbReference>
<dbReference type="PROSITE" id="PS50059">
    <property type="entry name" value="FKBP_PPIASE"/>
    <property type="match status" value="3"/>
</dbReference>
<dbReference type="InterPro" id="IPR001179">
    <property type="entry name" value="PPIase_FKBP_dom"/>
</dbReference>
<comment type="catalytic activity">
    <reaction evidence="1 7">
        <text>[protein]-peptidylproline (omega=180) = [protein]-peptidylproline (omega=0)</text>
        <dbReference type="Rhea" id="RHEA:16237"/>
        <dbReference type="Rhea" id="RHEA-COMP:10747"/>
        <dbReference type="Rhea" id="RHEA-COMP:10748"/>
        <dbReference type="ChEBI" id="CHEBI:83833"/>
        <dbReference type="ChEBI" id="CHEBI:83834"/>
        <dbReference type="EC" id="5.2.1.8"/>
    </reaction>
</comment>
<evidence type="ECO:0000256" key="5">
    <source>
        <dbReference type="ARBA" id="ARBA00023110"/>
    </source>
</evidence>
<dbReference type="SUPFAM" id="SSF48452">
    <property type="entry name" value="TPR-like"/>
    <property type="match status" value="1"/>
</dbReference>
<dbReference type="InterPro" id="IPR019734">
    <property type="entry name" value="TPR_rpt"/>
</dbReference>
<evidence type="ECO:0000256" key="3">
    <source>
        <dbReference type="ARBA" id="ARBA00022737"/>
    </source>
</evidence>
<dbReference type="InterPro" id="IPR011990">
    <property type="entry name" value="TPR-like_helical_dom_sf"/>
</dbReference>
<evidence type="ECO:0000256" key="8">
    <source>
        <dbReference type="PROSITE-ProRule" id="PRU00339"/>
    </source>
</evidence>
<dbReference type="InterPro" id="IPR050754">
    <property type="entry name" value="FKBP4/5/8-like"/>
</dbReference>
<accession>A0A8B7C2D6</accession>
<keyword evidence="5 7" id="KW-0697">Rotamase</keyword>
<evidence type="ECO:0000256" key="7">
    <source>
        <dbReference type="PROSITE-ProRule" id="PRU00277"/>
    </source>
</evidence>
<dbReference type="KEGG" id="pda:103707508"/>
<dbReference type="PANTHER" id="PTHR46512">
    <property type="entry name" value="PEPTIDYLPROLYL ISOMERASE"/>
    <property type="match status" value="1"/>
</dbReference>
<dbReference type="PROSITE" id="PS50005">
    <property type="entry name" value="TPR"/>
    <property type="match status" value="1"/>
</dbReference>
<dbReference type="EC" id="5.2.1.8" evidence="2 7"/>